<dbReference type="Pfam" id="PF20684">
    <property type="entry name" value="Fung_rhodopsin"/>
    <property type="match status" value="1"/>
</dbReference>
<keyword evidence="3 7" id="KW-1133">Transmembrane helix</keyword>
<feature type="domain" description="Rhodopsin" evidence="8">
    <location>
        <begin position="43"/>
        <end position="283"/>
    </location>
</feature>
<evidence type="ECO:0000313" key="10">
    <source>
        <dbReference type="Proteomes" id="UP000745764"/>
    </source>
</evidence>
<dbReference type="PANTHER" id="PTHR33048:SF96">
    <property type="entry name" value="INTEGRAL MEMBRANE PROTEIN"/>
    <property type="match status" value="1"/>
</dbReference>
<feature type="transmembrane region" description="Helical" evidence="7">
    <location>
        <begin position="25"/>
        <end position="47"/>
    </location>
</feature>
<evidence type="ECO:0000256" key="2">
    <source>
        <dbReference type="ARBA" id="ARBA00022692"/>
    </source>
</evidence>
<evidence type="ECO:0000256" key="7">
    <source>
        <dbReference type="SAM" id="Phobius"/>
    </source>
</evidence>
<feature type="transmembrane region" description="Helical" evidence="7">
    <location>
        <begin position="136"/>
        <end position="157"/>
    </location>
</feature>
<dbReference type="EMBL" id="CAINUL010000003">
    <property type="protein sequence ID" value="CAD0108634.1"/>
    <property type="molecule type" value="Genomic_DNA"/>
</dbReference>
<keyword evidence="4 7" id="KW-0472">Membrane</keyword>
<feature type="non-terminal residue" evidence="9">
    <location>
        <position position="366"/>
    </location>
</feature>
<dbReference type="Proteomes" id="UP000745764">
    <property type="component" value="Unassembled WGS sequence"/>
</dbReference>
<organism evidence="9 10">
    <name type="scientific">Aureobasidium uvarum</name>
    <dbReference type="NCBI Taxonomy" id="2773716"/>
    <lineage>
        <taxon>Eukaryota</taxon>
        <taxon>Fungi</taxon>
        <taxon>Dikarya</taxon>
        <taxon>Ascomycota</taxon>
        <taxon>Pezizomycotina</taxon>
        <taxon>Dothideomycetes</taxon>
        <taxon>Dothideomycetidae</taxon>
        <taxon>Dothideales</taxon>
        <taxon>Saccotheciaceae</taxon>
        <taxon>Aureobasidium</taxon>
    </lineage>
</organism>
<feature type="transmembrane region" description="Helical" evidence="7">
    <location>
        <begin position="102"/>
        <end position="124"/>
    </location>
</feature>
<keyword evidence="2 7" id="KW-0812">Transmembrane</keyword>
<protein>
    <recommendedName>
        <fullName evidence="8">Rhodopsin domain-containing protein</fullName>
    </recommendedName>
</protein>
<comment type="similarity">
    <text evidence="5">Belongs to the SAT4 family.</text>
</comment>
<evidence type="ECO:0000256" key="1">
    <source>
        <dbReference type="ARBA" id="ARBA00004141"/>
    </source>
</evidence>
<evidence type="ECO:0000313" key="9">
    <source>
        <dbReference type="EMBL" id="CAD0108634.1"/>
    </source>
</evidence>
<dbReference type="AlphaFoldDB" id="A0A9N8KCY8"/>
<comment type="caution">
    <text evidence="9">The sequence shown here is derived from an EMBL/GenBank/DDBJ whole genome shotgun (WGS) entry which is preliminary data.</text>
</comment>
<dbReference type="InterPro" id="IPR052337">
    <property type="entry name" value="SAT4-like"/>
</dbReference>
<evidence type="ECO:0000256" key="4">
    <source>
        <dbReference type="ARBA" id="ARBA00023136"/>
    </source>
</evidence>
<dbReference type="InterPro" id="IPR049326">
    <property type="entry name" value="Rhodopsin_dom_fungi"/>
</dbReference>
<feature type="transmembrane region" description="Helical" evidence="7">
    <location>
        <begin position="59"/>
        <end position="82"/>
    </location>
</feature>
<sequence>ICYTGSTMAASEIPTLSHLGSVPQALFSGTVAILAVAWFSVILRVYVRSVMMKSFGLDDWTIMLAITALTVQCAYLIKVSVMEMQPHKYNNVVGLSTLVTDIIAFSGSYALTGVFLKISLGFFFLRIIIEPWQRAVIYICMTISTIYGFIYFGIVTFGCGDPEKFLIRTVEHKCISITDVTIPASYVHTALNATTDWIMALLPIVTIWNLNMPRITKFWAYLLLALGAAGSIVSLIRFGYVEGLKPGKHFFKQSAKFALYSTIEPGLGITAVSFATLRPLFKRCLEGAKSVSHSQGSRSGGKKTPSIVPDIQLKGLPLSRSRPRDGFRAFGSSEDDDSQGWTEVSVVSPDLEKAQDTRWPQSPRPL</sequence>
<reference evidence="9" key="1">
    <citation type="submission" date="2020-06" db="EMBL/GenBank/DDBJ databases">
        <authorList>
            <person name="Onetto C."/>
        </authorList>
    </citation>
    <scope>NUCLEOTIDE SEQUENCE</scope>
</reference>
<accession>A0A9N8KCY8</accession>
<keyword evidence="10" id="KW-1185">Reference proteome</keyword>
<comment type="subcellular location">
    <subcellularLocation>
        <location evidence="1">Membrane</location>
        <topology evidence="1">Multi-pass membrane protein</topology>
    </subcellularLocation>
</comment>
<dbReference type="GO" id="GO:0016020">
    <property type="term" value="C:membrane"/>
    <property type="evidence" value="ECO:0007669"/>
    <property type="project" value="UniProtKB-SubCell"/>
</dbReference>
<dbReference type="PANTHER" id="PTHR33048">
    <property type="entry name" value="PTH11-LIKE INTEGRAL MEMBRANE PROTEIN (AFU_ORTHOLOGUE AFUA_5G11245)"/>
    <property type="match status" value="1"/>
</dbReference>
<feature type="transmembrane region" description="Helical" evidence="7">
    <location>
        <begin position="218"/>
        <end position="236"/>
    </location>
</feature>
<name>A0A9N8KCY8_9PEZI</name>
<evidence type="ECO:0000256" key="5">
    <source>
        <dbReference type="ARBA" id="ARBA00038359"/>
    </source>
</evidence>
<evidence type="ECO:0000256" key="6">
    <source>
        <dbReference type="SAM" id="MobiDB-lite"/>
    </source>
</evidence>
<dbReference type="OrthoDB" id="4682787at2759"/>
<evidence type="ECO:0000256" key="3">
    <source>
        <dbReference type="ARBA" id="ARBA00022989"/>
    </source>
</evidence>
<proteinExistence type="inferred from homology"/>
<evidence type="ECO:0000259" key="8">
    <source>
        <dbReference type="Pfam" id="PF20684"/>
    </source>
</evidence>
<feature type="region of interest" description="Disordered" evidence="6">
    <location>
        <begin position="315"/>
        <end position="366"/>
    </location>
</feature>
<gene>
    <name evidence="9" type="ORF">AWRI4620_LOCUS2889</name>
</gene>